<dbReference type="Proteomes" id="UP000887159">
    <property type="component" value="Unassembled WGS sequence"/>
</dbReference>
<reference evidence="1" key="1">
    <citation type="submission" date="2020-08" db="EMBL/GenBank/DDBJ databases">
        <title>Multicomponent nature underlies the extraordinary mechanical properties of spider dragline silk.</title>
        <authorList>
            <person name="Kono N."/>
            <person name="Nakamura H."/>
            <person name="Mori M."/>
            <person name="Yoshida Y."/>
            <person name="Ohtoshi R."/>
            <person name="Malay A.D."/>
            <person name="Moran D.A.P."/>
            <person name="Tomita M."/>
            <person name="Numata K."/>
            <person name="Arakawa K."/>
        </authorList>
    </citation>
    <scope>NUCLEOTIDE SEQUENCE</scope>
</reference>
<gene>
    <name evidence="1" type="ORF">TNCV_4647191</name>
</gene>
<sequence length="160" mass="17802">MKPVKCLHQHDFEGLRSLFSDTLASDRATGVNSSDSSSSLSVLLWSKATISASELIQQCPCQPTHSRQTSNLVLEKLGSALNSAFPSIKNHPSGYSVLDTLLSMKLNSVQDVEITFTNTFSHSTQRCTKDFLFILRNSGEQAQWDFKCFGYIDLPLTFFN</sequence>
<organism evidence="1 2">
    <name type="scientific">Trichonephila clavipes</name>
    <name type="common">Golden silk orbweaver</name>
    <name type="synonym">Nephila clavipes</name>
    <dbReference type="NCBI Taxonomy" id="2585209"/>
    <lineage>
        <taxon>Eukaryota</taxon>
        <taxon>Metazoa</taxon>
        <taxon>Ecdysozoa</taxon>
        <taxon>Arthropoda</taxon>
        <taxon>Chelicerata</taxon>
        <taxon>Arachnida</taxon>
        <taxon>Araneae</taxon>
        <taxon>Araneomorphae</taxon>
        <taxon>Entelegynae</taxon>
        <taxon>Araneoidea</taxon>
        <taxon>Nephilidae</taxon>
        <taxon>Trichonephila</taxon>
    </lineage>
</organism>
<protein>
    <submittedName>
        <fullName evidence="1">Uncharacterized protein</fullName>
    </submittedName>
</protein>
<dbReference type="EMBL" id="BMAU01021353">
    <property type="protein sequence ID" value="GFY19547.1"/>
    <property type="molecule type" value="Genomic_DNA"/>
</dbReference>
<comment type="caution">
    <text evidence="1">The sequence shown here is derived from an EMBL/GenBank/DDBJ whole genome shotgun (WGS) entry which is preliminary data.</text>
</comment>
<keyword evidence="2" id="KW-1185">Reference proteome</keyword>
<name>A0A8X6ST66_TRICX</name>
<evidence type="ECO:0000313" key="2">
    <source>
        <dbReference type="Proteomes" id="UP000887159"/>
    </source>
</evidence>
<dbReference type="AlphaFoldDB" id="A0A8X6ST66"/>
<proteinExistence type="predicted"/>
<evidence type="ECO:0000313" key="1">
    <source>
        <dbReference type="EMBL" id="GFY19547.1"/>
    </source>
</evidence>
<accession>A0A8X6ST66</accession>